<protein>
    <recommendedName>
        <fullName evidence="3">Antibiotic biosynthesis monooxygenase</fullName>
    </recommendedName>
</protein>
<sequence length="103" mass="11684">MIVRTGHGCVPLKHAQGFAKHLENTGVEHSSSIPGNRGAFVRSETQGDWPHFFLAKWWQGLQSIKEFAGENYHMAVTYPDDEEFELLSEPYVFQHVVETVSPL</sequence>
<proteinExistence type="predicted"/>
<dbReference type="EMBL" id="NAEW01000008">
    <property type="protein sequence ID" value="OQM40831.1"/>
    <property type="molecule type" value="Genomic_DNA"/>
</dbReference>
<gene>
    <name evidence="1" type="ORF">BZK42_18240</name>
</gene>
<evidence type="ECO:0000313" key="1">
    <source>
        <dbReference type="EMBL" id="OQM40831.1"/>
    </source>
</evidence>
<name>A0A1V8NWN6_CITBR</name>
<comment type="caution">
    <text evidence="1">The sequence shown here is derived from an EMBL/GenBank/DDBJ whole genome shotgun (WGS) entry which is preliminary data.</text>
</comment>
<dbReference type="AlphaFoldDB" id="A0A1V8NWN6"/>
<dbReference type="Proteomes" id="UP000192573">
    <property type="component" value="Unassembled WGS sequence"/>
</dbReference>
<reference evidence="1 2" key="1">
    <citation type="submission" date="2017-03" db="EMBL/GenBank/DDBJ databases">
        <authorList>
            <person name="Afonso C.L."/>
            <person name="Miller P.J."/>
            <person name="Scott M.A."/>
            <person name="Spackman E."/>
            <person name="Goraichik I."/>
            <person name="Dimitrov K.M."/>
            <person name="Suarez D.L."/>
            <person name="Swayne D.E."/>
        </authorList>
    </citation>
    <scope>NUCLEOTIDE SEQUENCE [LARGE SCALE GENOMIC DNA]</scope>
    <source>
        <strain evidence="1 2">ATCC 51113</strain>
    </source>
</reference>
<accession>A0A1V8NWN6</accession>
<organism evidence="1 2">
    <name type="scientific">Citrobacter braakii</name>
    <dbReference type="NCBI Taxonomy" id="57706"/>
    <lineage>
        <taxon>Bacteria</taxon>
        <taxon>Pseudomonadati</taxon>
        <taxon>Pseudomonadota</taxon>
        <taxon>Gammaproteobacteria</taxon>
        <taxon>Enterobacterales</taxon>
        <taxon>Enterobacteriaceae</taxon>
        <taxon>Citrobacter</taxon>
        <taxon>Citrobacter freundii complex</taxon>
    </lineage>
</organism>
<dbReference type="RefSeq" id="WP_080859652.1">
    <property type="nucleotide sequence ID" value="NZ_CP077405.1"/>
</dbReference>
<evidence type="ECO:0008006" key="3">
    <source>
        <dbReference type="Google" id="ProtNLM"/>
    </source>
</evidence>
<evidence type="ECO:0000313" key="2">
    <source>
        <dbReference type="Proteomes" id="UP000192573"/>
    </source>
</evidence>